<dbReference type="GeneID" id="101773910"/>
<keyword evidence="2" id="KW-0732">Signal</keyword>
<evidence type="ECO:0000313" key="5">
    <source>
        <dbReference type="Proteomes" id="UP000004995"/>
    </source>
</evidence>
<keyword evidence="5" id="KW-1185">Reference proteome</keyword>
<gene>
    <name evidence="4" type="primary">LOC101773910</name>
    <name evidence="3" type="ORF">SETIT_9G271100v2</name>
</gene>
<dbReference type="KEGG" id="sita:101773910"/>
<dbReference type="STRING" id="4555.K4AE15"/>
<reference evidence="3 5" key="1">
    <citation type="journal article" date="2012" name="Nat. Biotechnol.">
        <title>Reference genome sequence of the model plant Setaria.</title>
        <authorList>
            <person name="Bennetzen J.L."/>
            <person name="Schmutz J."/>
            <person name="Wang H."/>
            <person name="Percifield R."/>
            <person name="Hawkins J."/>
            <person name="Pontaroli A.C."/>
            <person name="Estep M."/>
            <person name="Feng L."/>
            <person name="Vaughn J.N."/>
            <person name="Grimwood J."/>
            <person name="Jenkins J."/>
            <person name="Barry K."/>
            <person name="Lindquist E."/>
            <person name="Hellsten U."/>
            <person name="Deshpande S."/>
            <person name="Wang X."/>
            <person name="Wu X."/>
            <person name="Mitros T."/>
            <person name="Triplett J."/>
            <person name="Yang X."/>
            <person name="Ye C.Y."/>
            <person name="Mauro-Herrera M."/>
            <person name="Wang L."/>
            <person name="Li P."/>
            <person name="Sharma M."/>
            <person name="Sharma R."/>
            <person name="Ronald P.C."/>
            <person name="Panaud O."/>
            <person name="Kellogg E.A."/>
            <person name="Brutnell T.P."/>
            <person name="Doust A.N."/>
            <person name="Tuskan G.A."/>
            <person name="Rokhsar D."/>
            <person name="Devos K.M."/>
        </authorList>
    </citation>
    <scope>NUCLEOTIDE SEQUENCE [LARGE SCALE GENOMIC DNA]</scope>
    <source>
        <strain evidence="5">cv. Yugu1</strain>
        <strain evidence="3">Yugu1</strain>
    </source>
</reference>
<organism evidence="4 5">
    <name type="scientific">Setaria italica</name>
    <name type="common">Foxtail millet</name>
    <name type="synonym">Panicum italicum</name>
    <dbReference type="NCBI Taxonomy" id="4555"/>
    <lineage>
        <taxon>Eukaryota</taxon>
        <taxon>Viridiplantae</taxon>
        <taxon>Streptophyta</taxon>
        <taxon>Embryophyta</taxon>
        <taxon>Tracheophyta</taxon>
        <taxon>Spermatophyta</taxon>
        <taxon>Magnoliopsida</taxon>
        <taxon>Liliopsida</taxon>
        <taxon>Poales</taxon>
        <taxon>Poaceae</taxon>
        <taxon>PACMAD clade</taxon>
        <taxon>Panicoideae</taxon>
        <taxon>Panicodae</taxon>
        <taxon>Paniceae</taxon>
        <taxon>Cenchrinae</taxon>
        <taxon>Setaria</taxon>
    </lineage>
</organism>
<reference evidence="3" key="2">
    <citation type="submission" date="2015-07" db="EMBL/GenBank/DDBJ databases">
        <authorList>
            <person name="Noorani M."/>
        </authorList>
    </citation>
    <scope>NUCLEOTIDE SEQUENCE</scope>
    <source>
        <strain evidence="3">Yugu1</strain>
    </source>
</reference>
<evidence type="ECO:0000256" key="2">
    <source>
        <dbReference type="SAM" id="SignalP"/>
    </source>
</evidence>
<proteinExistence type="predicted"/>
<dbReference type="EMBL" id="AGNK02005655">
    <property type="status" value="NOT_ANNOTATED_CDS"/>
    <property type="molecule type" value="Genomic_DNA"/>
</dbReference>
<evidence type="ECO:0000256" key="1">
    <source>
        <dbReference type="SAM" id="MobiDB-lite"/>
    </source>
</evidence>
<evidence type="ECO:0000313" key="4">
    <source>
        <dbReference type="EnsemblPlants" id="KQK89295"/>
    </source>
</evidence>
<accession>K4AE15</accession>
<protein>
    <submittedName>
        <fullName evidence="3 4">Uncharacterized protein</fullName>
    </submittedName>
</protein>
<dbReference type="OrthoDB" id="1935547at2759"/>
<dbReference type="EMBL" id="CM003536">
    <property type="protein sequence ID" value="RCV43136.1"/>
    <property type="molecule type" value="Genomic_DNA"/>
</dbReference>
<feature type="signal peptide" evidence="2">
    <location>
        <begin position="1"/>
        <end position="28"/>
    </location>
</feature>
<feature type="compositionally biased region" description="Pro residues" evidence="1">
    <location>
        <begin position="190"/>
        <end position="244"/>
    </location>
</feature>
<dbReference type="HOGENOM" id="CLU_084916_0_0_1"/>
<dbReference type="RefSeq" id="XP_004983237.1">
    <property type="nucleotide sequence ID" value="XM_004983180.4"/>
</dbReference>
<reference evidence="4" key="3">
    <citation type="submission" date="2018-08" db="UniProtKB">
        <authorList>
            <consortium name="EnsemblPlants"/>
        </authorList>
    </citation>
    <scope>IDENTIFICATION</scope>
    <source>
        <strain evidence="4">Yugu1</strain>
    </source>
</reference>
<dbReference type="Gramene" id="KQK89295">
    <property type="protein sequence ID" value="KQK89295"/>
    <property type="gene ID" value="SETIT_037122mg"/>
</dbReference>
<dbReference type="PANTHER" id="PTHR47273">
    <property type="entry name" value="EXPRESSED PROTEIN"/>
    <property type="match status" value="1"/>
</dbReference>
<dbReference type="AlphaFoldDB" id="K4AE15"/>
<dbReference type="eggNOG" id="ENOG502QQ26">
    <property type="taxonomic scope" value="Eukaryota"/>
</dbReference>
<dbReference type="Proteomes" id="UP000004995">
    <property type="component" value="Unassembled WGS sequence"/>
</dbReference>
<dbReference type="OMA" id="YCETCFQ"/>
<evidence type="ECO:0000313" key="3">
    <source>
        <dbReference type="EMBL" id="RCV43136.1"/>
    </source>
</evidence>
<dbReference type="EnsemblPlants" id="KQK89295">
    <property type="protein sequence ID" value="KQK89295"/>
    <property type="gene ID" value="SETIT_037122mg"/>
</dbReference>
<sequence length="257" mass="26860">MSTSTTMMNSSWLLLALVLLSCFHCYPAAHHGRKHARPPLTAAVVIGSVVHSGSEPTKAISGTLVAVRCHDGYGRTVFQKEAVTDRRGTFHVQLPHEASSRLRSVTACSVHLQQPSGNAPPCAARGLHLVGPKRHGGGARIFSAGTFAVRTPELCGQKGLFFPPIPFVPEPPNVGGVPIPPNPVTPAPPSLVPPLLPTPSPPSVLPPLVPQPPPSSIVPPLLPLVHPPPPPPPQLLPPLFPGIPPSSASKSRRPGTP</sequence>
<feature type="region of interest" description="Disordered" evidence="1">
    <location>
        <begin position="190"/>
        <end position="257"/>
    </location>
</feature>
<feature type="chain" id="PRO_5010128828" evidence="2">
    <location>
        <begin position="29"/>
        <end position="257"/>
    </location>
</feature>
<dbReference type="PANTHER" id="PTHR47273:SF4">
    <property type="entry name" value="EXPRESSED PROTEIN"/>
    <property type="match status" value="1"/>
</dbReference>
<name>K4AE15_SETIT</name>
<dbReference type="Pfam" id="PF01190">
    <property type="entry name" value="Pollen_Ole_e_1"/>
    <property type="match status" value="1"/>
</dbReference>